<sequence>MSPIVARAAIRAAGRRNFSVMRSVRNAMRSFEPHPFERLPTTQTAQGADVGKMAKRVAGQAVIYVPGVALVLGWPYLAAVGLDGHI</sequence>
<evidence type="ECO:0000256" key="1">
    <source>
        <dbReference type="SAM" id="Phobius"/>
    </source>
</evidence>
<dbReference type="EMBL" id="SKBQ01000028">
    <property type="protein sequence ID" value="TPX14404.1"/>
    <property type="molecule type" value="Genomic_DNA"/>
</dbReference>
<evidence type="ECO:0000313" key="3">
    <source>
        <dbReference type="Proteomes" id="UP000319257"/>
    </source>
</evidence>
<keyword evidence="1" id="KW-1133">Transmembrane helix</keyword>
<organism evidence="2 3">
    <name type="scientific">Thyridium curvatum</name>
    <dbReference type="NCBI Taxonomy" id="1093900"/>
    <lineage>
        <taxon>Eukaryota</taxon>
        <taxon>Fungi</taxon>
        <taxon>Dikarya</taxon>
        <taxon>Ascomycota</taxon>
        <taxon>Pezizomycotina</taxon>
        <taxon>Sordariomycetes</taxon>
        <taxon>Sordariomycetidae</taxon>
        <taxon>Thyridiales</taxon>
        <taxon>Thyridiaceae</taxon>
        <taxon>Thyridium</taxon>
    </lineage>
</organism>
<comment type="caution">
    <text evidence="2">The sequence shown here is derived from an EMBL/GenBank/DDBJ whole genome shotgun (WGS) entry which is preliminary data.</text>
</comment>
<feature type="transmembrane region" description="Helical" evidence="1">
    <location>
        <begin position="61"/>
        <end position="82"/>
    </location>
</feature>
<keyword evidence="3" id="KW-1185">Reference proteome</keyword>
<name>A0A507B6X2_9PEZI</name>
<dbReference type="InParanoid" id="A0A507B6X2"/>
<proteinExistence type="predicted"/>
<dbReference type="AlphaFoldDB" id="A0A507B6X2"/>
<reference evidence="2 3" key="1">
    <citation type="submission" date="2019-06" db="EMBL/GenBank/DDBJ databases">
        <title>Draft genome sequence of the filamentous fungus Phialemoniopsis curvata isolated from diesel fuel.</title>
        <authorList>
            <person name="Varaljay V.A."/>
            <person name="Lyon W.J."/>
            <person name="Crouch A.L."/>
            <person name="Drake C.E."/>
            <person name="Hollomon J.M."/>
            <person name="Nadeau L.J."/>
            <person name="Nunn H.S."/>
            <person name="Stevenson B.S."/>
            <person name="Bojanowski C.L."/>
            <person name="Crookes-Goodson W.J."/>
        </authorList>
    </citation>
    <scope>NUCLEOTIDE SEQUENCE [LARGE SCALE GENOMIC DNA]</scope>
    <source>
        <strain evidence="2 3">D216</strain>
    </source>
</reference>
<dbReference type="GeneID" id="41972815"/>
<dbReference type="RefSeq" id="XP_030996115.1">
    <property type="nucleotide sequence ID" value="XM_031139882.1"/>
</dbReference>
<dbReference type="OrthoDB" id="4829316at2759"/>
<dbReference type="Proteomes" id="UP000319257">
    <property type="component" value="Unassembled WGS sequence"/>
</dbReference>
<evidence type="ECO:0008006" key="4">
    <source>
        <dbReference type="Google" id="ProtNLM"/>
    </source>
</evidence>
<keyword evidence="1" id="KW-0472">Membrane</keyword>
<gene>
    <name evidence="2" type="ORF">E0L32_005368</name>
</gene>
<keyword evidence="1" id="KW-0812">Transmembrane</keyword>
<evidence type="ECO:0000313" key="2">
    <source>
        <dbReference type="EMBL" id="TPX14404.1"/>
    </source>
</evidence>
<accession>A0A507B6X2</accession>
<protein>
    <recommendedName>
        <fullName evidence="4">Pantothenate transporter liz1</fullName>
    </recommendedName>
</protein>